<sequence length="725" mass="78600">MEASSTGDSIRLEYDMAPWVSLHLPFGIHRQTGVVYLHSRIALALLPRPDWSVDNRRLRYTFDVLARDPGGLTSAARVHIHLVAEAKDSLVVALRAPLQLPRVWLKQTDDRAIEADAAKTDYSSSCCRPAGGFVDAAPDDMFERDVAGSRSNMSARVVFQASCGQAYVSGRGALLGPLRYTIAAWPVNRAIGERLLQLNHATGQLVLADRPDTTSLPAPTSARLYVAVRLVCWQQLRSAGHMSRVRLAEQEVWLQTSGRVGRLGDRLRWSVGLARMPVETAQLWQTTWRLVSSAGAAGADTPASAGLCLASVEADGQSESRLAGRLELEAVETVPLTAVDEAGVESRHLRTDARPADLPACVRGASAAAAAEAPASAPPAACAIRLAGLAIPVAQGAPAGSRLARLTVLEARPEACSRLMSAARGWLWETGFYLTSGHEAFTLEPRTGELRLRVDWARVPRAGARPGSDDAGAASAPGSGAGGAEARESVVFSVRARRRYSRVSPSDGRRYQLVSLDSARMRVFVYTPASRRLGSGAGLQCDSREMVWRVDRLVGGRRLGRLRVGRGQRRPAGAREEESEEEAGFEQAGLVYRLVGGARRAWPYAVDHLSGWVHVVRHLRSPQLHIALARVPRVKRLRVAVSTTAGTQWGQTPSWPARETVVCQLTLVLAPINRFTPWPATRSPVWSPRSTPNRGETEEEEEVFRVAVDANSFRPGNASSECSSR</sequence>
<feature type="region of interest" description="Disordered" evidence="1">
    <location>
        <begin position="463"/>
        <end position="483"/>
    </location>
</feature>
<dbReference type="EMBL" id="CAAALY010009127">
    <property type="protein sequence ID" value="VEL10479.1"/>
    <property type="molecule type" value="Genomic_DNA"/>
</dbReference>
<comment type="caution">
    <text evidence="2">The sequence shown here is derived from an EMBL/GenBank/DDBJ whole genome shotgun (WGS) entry which is preliminary data.</text>
</comment>
<feature type="compositionally biased region" description="Low complexity" evidence="1">
    <location>
        <begin position="463"/>
        <end position="478"/>
    </location>
</feature>
<dbReference type="Proteomes" id="UP000784294">
    <property type="component" value="Unassembled WGS sequence"/>
</dbReference>
<accession>A0A448WFF3</accession>
<proteinExistence type="predicted"/>
<evidence type="ECO:0000256" key="1">
    <source>
        <dbReference type="SAM" id="MobiDB-lite"/>
    </source>
</evidence>
<feature type="region of interest" description="Disordered" evidence="1">
    <location>
        <begin position="683"/>
        <end position="702"/>
    </location>
</feature>
<gene>
    <name evidence="2" type="ORF">PXEA_LOCUS3919</name>
</gene>
<dbReference type="AlphaFoldDB" id="A0A448WFF3"/>
<dbReference type="CDD" id="cd11304">
    <property type="entry name" value="Cadherin_repeat"/>
    <property type="match status" value="1"/>
</dbReference>
<name>A0A448WFF3_9PLAT</name>
<protein>
    <submittedName>
        <fullName evidence="2">Uncharacterized protein</fullName>
    </submittedName>
</protein>
<evidence type="ECO:0000313" key="2">
    <source>
        <dbReference type="EMBL" id="VEL10479.1"/>
    </source>
</evidence>
<organism evidence="2 3">
    <name type="scientific">Protopolystoma xenopodis</name>
    <dbReference type="NCBI Taxonomy" id="117903"/>
    <lineage>
        <taxon>Eukaryota</taxon>
        <taxon>Metazoa</taxon>
        <taxon>Spiralia</taxon>
        <taxon>Lophotrochozoa</taxon>
        <taxon>Platyhelminthes</taxon>
        <taxon>Monogenea</taxon>
        <taxon>Polyopisthocotylea</taxon>
        <taxon>Polystomatidea</taxon>
        <taxon>Polystomatidae</taxon>
        <taxon>Protopolystoma</taxon>
    </lineage>
</organism>
<keyword evidence="3" id="KW-1185">Reference proteome</keyword>
<evidence type="ECO:0000313" key="3">
    <source>
        <dbReference type="Proteomes" id="UP000784294"/>
    </source>
</evidence>
<reference evidence="2" key="1">
    <citation type="submission" date="2018-11" db="EMBL/GenBank/DDBJ databases">
        <authorList>
            <consortium name="Pathogen Informatics"/>
        </authorList>
    </citation>
    <scope>NUCLEOTIDE SEQUENCE</scope>
</reference>